<dbReference type="Pfam" id="PF07730">
    <property type="entry name" value="HisKA_3"/>
    <property type="match status" value="1"/>
</dbReference>
<dbReference type="EC" id="2.7.13.3" evidence="2"/>
<feature type="compositionally biased region" description="Polar residues" evidence="9">
    <location>
        <begin position="518"/>
        <end position="544"/>
    </location>
</feature>
<sequence length="566" mass="63103">MNIRKMPLAGLPARRWFLRRNLLTITRMVGFSPYDRSTPRYQRSFKPRPMPRFTSWLRRRSWIIAMIAAIVITVGSLIGLESAHRRLASTYEAALQDMTAANELNEIIARTSTVVASQRGYLLTNDPSYLDPYLSAVRRIRDLSALVIQHYKDVGDDQATREFARVMTLFSQRITAMDTARSAVTQGEMTLEEALSPANLGIGTMEPVQTGITDLYNRELARARTAQDDGRFDQAISAVSAGALSVLTILLFVLLFRSLGKQMRQEQLARDQLHEQQAHLDRLVRERTEQLDELATHLQNVSEDEKTRLSRELHDELGAILTACKMDVTWAHHKLRNVDPVISEKLARAQRNLDSGIQTKRRIIENLRPTVLINFGLVTALRSLAEETADQQHWQLDLDLPEEDFALPESTAIALFRVAQEALTNAGKYARATTVRIALACDDQRVRLEVIDNGIGLTQDQFNKPKTHGLFGMRQRVSAKGGRIDIHSLPQRLGTEIQVVLPLCNPADALDIATEVTESTVSAQSGEASSEGKTAESSNATPSRDGTDTATTTDASQPPRPPVGMH</sequence>
<keyword evidence="10" id="KW-0812">Transmembrane</keyword>
<evidence type="ECO:0000256" key="2">
    <source>
        <dbReference type="ARBA" id="ARBA00012438"/>
    </source>
</evidence>
<dbReference type="GO" id="GO:0000155">
    <property type="term" value="F:phosphorelay sensor kinase activity"/>
    <property type="evidence" value="ECO:0007669"/>
    <property type="project" value="InterPro"/>
</dbReference>
<keyword evidence="10" id="KW-1133">Transmembrane helix</keyword>
<evidence type="ECO:0000256" key="8">
    <source>
        <dbReference type="ARBA" id="ARBA00023012"/>
    </source>
</evidence>
<dbReference type="PANTHER" id="PTHR24421">
    <property type="entry name" value="NITRATE/NITRITE SENSOR PROTEIN NARX-RELATED"/>
    <property type="match status" value="1"/>
</dbReference>
<evidence type="ECO:0000256" key="5">
    <source>
        <dbReference type="ARBA" id="ARBA00022741"/>
    </source>
</evidence>
<keyword evidence="13" id="KW-1185">Reference proteome</keyword>
<keyword evidence="10" id="KW-0472">Membrane</keyword>
<dbReference type="InterPro" id="IPR003594">
    <property type="entry name" value="HATPase_dom"/>
</dbReference>
<proteinExistence type="predicted"/>
<evidence type="ECO:0000313" key="13">
    <source>
        <dbReference type="Proteomes" id="UP000383122"/>
    </source>
</evidence>
<keyword evidence="8" id="KW-0902">Two-component regulatory system</keyword>
<dbReference type="CDD" id="cd16917">
    <property type="entry name" value="HATPase_UhpB-NarQ-NarX-like"/>
    <property type="match status" value="1"/>
</dbReference>
<feature type="region of interest" description="Disordered" evidence="9">
    <location>
        <begin position="518"/>
        <end position="566"/>
    </location>
</feature>
<dbReference type="Pfam" id="PF05227">
    <property type="entry name" value="CHASE3"/>
    <property type="match status" value="1"/>
</dbReference>
<evidence type="ECO:0000259" key="11">
    <source>
        <dbReference type="PROSITE" id="PS50109"/>
    </source>
</evidence>
<keyword evidence="5" id="KW-0547">Nucleotide-binding</keyword>
<dbReference type="InterPro" id="IPR005467">
    <property type="entry name" value="His_kinase_dom"/>
</dbReference>
<dbReference type="PROSITE" id="PS50109">
    <property type="entry name" value="HIS_KIN"/>
    <property type="match status" value="1"/>
</dbReference>
<evidence type="ECO:0000256" key="3">
    <source>
        <dbReference type="ARBA" id="ARBA00022553"/>
    </source>
</evidence>
<evidence type="ECO:0000256" key="4">
    <source>
        <dbReference type="ARBA" id="ARBA00022679"/>
    </source>
</evidence>
<keyword evidence="6 12" id="KW-0418">Kinase</keyword>
<dbReference type="SMART" id="SM00387">
    <property type="entry name" value="HATPase_c"/>
    <property type="match status" value="1"/>
</dbReference>
<evidence type="ECO:0000256" key="6">
    <source>
        <dbReference type="ARBA" id="ARBA00022777"/>
    </source>
</evidence>
<gene>
    <name evidence="12" type="primary">liaS_1</name>
    <name evidence="12" type="ORF">PAN31117_02944</name>
</gene>
<keyword evidence="7" id="KW-0067">ATP-binding</keyword>
<dbReference type="InterPro" id="IPR007891">
    <property type="entry name" value="CHASE3"/>
</dbReference>
<evidence type="ECO:0000256" key="7">
    <source>
        <dbReference type="ARBA" id="ARBA00022840"/>
    </source>
</evidence>
<dbReference type="GO" id="GO:0005524">
    <property type="term" value="F:ATP binding"/>
    <property type="evidence" value="ECO:0007669"/>
    <property type="project" value="UniProtKB-KW"/>
</dbReference>
<dbReference type="InterPro" id="IPR050482">
    <property type="entry name" value="Sensor_HK_TwoCompSys"/>
</dbReference>
<feature type="domain" description="Histidine kinase" evidence="11">
    <location>
        <begin position="308"/>
        <end position="505"/>
    </location>
</feature>
<dbReference type="PANTHER" id="PTHR24421:SF10">
    <property type="entry name" value="NITRATE_NITRITE SENSOR PROTEIN NARQ"/>
    <property type="match status" value="1"/>
</dbReference>
<name>A0A5E5A549_9BURK</name>
<keyword evidence="4 12" id="KW-0808">Transferase</keyword>
<organism evidence="12 13">
    <name type="scientific">Pandoraea anapnoica</name>
    <dbReference type="NCBI Taxonomy" id="2508301"/>
    <lineage>
        <taxon>Bacteria</taxon>
        <taxon>Pseudomonadati</taxon>
        <taxon>Pseudomonadota</taxon>
        <taxon>Betaproteobacteria</taxon>
        <taxon>Burkholderiales</taxon>
        <taxon>Burkholderiaceae</taxon>
        <taxon>Pandoraea</taxon>
    </lineage>
</organism>
<reference evidence="12 13" key="1">
    <citation type="submission" date="2019-08" db="EMBL/GenBank/DDBJ databases">
        <authorList>
            <person name="Peeters C."/>
        </authorList>
    </citation>
    <scope>NUCLEOTIDE SEQUENCE [LARGE SCALE GENOMIC DNA]</scope>
    <source>
        <strain evidence="12 13">LMG 31117</strain>
    </source>
</reference>
<accession>A0A5E5A549</accession>
<comment type="catalytic activity">
    <reaction evidence="1">
        <text>ATP + protein L-histidine = ADP + protein N-phospho-L-histidine.</text>
        <dbReference type="EC" id="2.7.13.3"/>
    </reaction>
</comment>
<evidence type="ECO:0000256" key="1">
    <source>
        <dbReference type="ARBA" id="ARBA00000085"/>
    </source>
</evidence>
<protein>
    <recommendedName>
        <fullName evidence="2">histidine kinase</fullName>
        <ecNumber evidence="2">2.7.13.3</ecNumber>
    </recommendedName>
</protein>
<dbReference type="InterPro" id="IPR011712">
    <property type="entry name" value="Sig_transdc_His_kin_sub3_dim/P"/>
</dbReference>
<evidence type="ECO:0000256" key="10">
    <source>
        <dbReference type="SAM" id="Phobius"/>
    </source>
</evidence>
<dbReference type="Gene3D" id="1.20.5.1930">
    <property type="match status" value="1"/>
</dbReference>
<keyword evidence="3" id="KW-0597">Phosphoprotein</keyword>
<dbReference type="SUPFAM" id="SSF55874">
    <property type="entry name" value="ATPase domain of HSP90 chaperone/DNA topoisomerase II/histidine kinase"/>
    <property type="match status" value="1"/>
</dbReference>
<dbReference type="AlphaFoldDB" id="A0A5E5A549"/>
<dbReference type="GO" id="GO:0016020">
    <property type="term" value="C:membrane"/>
    <property type="evidence" value="ECO:0007669"/>
    <property type="project" value="InterPro"/>
</dbReference>
<dbReference type="OrthoDB" id="9782588at2"/>
<evidence type="ECO:0000256" key="9">
    <source>
        <dbReference type="SAM" id="MobiDB-lite"/>
    </source>
</evidence>
<evidence type="ECO:0000313" key="12">
    <source>
        <dbReference type="EMBL" id="VVE68356.1"/>
    </source>
</evidence>
<dbReference type="Pfam" id="PF02518">
    <property type="entry name" value="HATPase_c"/>
    <property type="match status" value="1"/>
</dbReference>
<dbReference type="GO" id="GO:0046983">
    <property type="term" value="F:protein dimerization activity"/>
    <property type="evidence" value="ECO:0007669"/>
    <property type="project" value="InterPro"/>
</dbReference>
<dbReference type="Gene3D" id="3.30.565.10">
    <property type="entry name" value="Histidine kinase-like ATPase, C-terminal domain"/>
    <property type="match status" value="1"/>
</dbReference>
<dbReference type="InterPro" id="IPR036890">
    <property type="entry name" value="HATPase_C_sf"/>
</dbReference>
<feature type="transmembrane region" description="Helical" evidence="10">
    <location>
        <begin position="235"/>
        <end position="256"/>
    </location>
</feature>
<dbReference type="EMBL" id="CABPSP010000008">
    <property type="protein sequence ID" value="VVE68356.1"/>
    <property type="molecule type" value="Genomic_DNA"/>
</dbReference>
<feature type="transmembrane region" description="Helical" evidence="10">
    <location>
        <begin position="62"/>
        <end position="80"/>
    </location>
</feature>
<dbReference type="Proteomes" id="UP000383122">
    <property type="component" value="Unassembled WGS sequence"/>
</dbReference>